<name>A0A1S3ZY93_TOBAC</name>
<dbReference type="KEGG" id="nta:107791763"/>
<gene>
    <name evidence="1" type="primary">LOC107791763</name>
</gene>
<dbReference type="AlphaFoldDB" id="A0A1S3ZY93"/>
<sequence>MLRTIPIVSFNSRKALSCTDSSWSCRTTIRSSGVKTSSISPSMAAHPQSRFLSRNVQRRKKRHVDLLNILWKTMKLCQWKKYHSKFCVLKFEEECNLVNHFQFYTH</sequence>
<protein>
    <submittedName>
        <fullName evidence="1">Uncharacterized protein</fullName>
    </submittedName>
</protein>
<evidence type="ECO:0000313" key="1">
    <source>
        <dbReference type="RefSeq" id="XP_016469382.1"/>
    </source>
</evidence>
<reference evidence="1" key="1">
    <citation type="submission" date="2025-08" db="UniProtKB">
        <authorList>
            <consortium name="RefSeq"/>
        </authorList>
    </citation>
    <scope>IDENTIFICATION</scope>
</reference>
<organism evidence="1">
    <name type="scientific">Nicotiana tabacum</name>
    <name type="common">Common tobacco</name>
    <dbReference type="NCBI Taxonomy" id="4097"/>
    <lineage>
        <taxon>Eukaryota</taxon>
        <taxon>Viridiplantae</taxon>
        <taxon>Streptophyta</taxon>
        <taxon>Embryophyta</taxon>
        <taxon>Tracheophyta</taxon>
        <taxon>Spermatophyta</taxon>
        <taxon>Magnoliopsida</taxon>
        <taxon>eudicotyledons</taxon>
        <taxon>Gunneridae</taxon>
        <taxon>Pentapetalae</taxon>
        <taxon>asterids</taxon>
        <taxon>lamiids</taxon>
        <taxon>Solanales</taxon>
        <taxon>Solanaceae</taxon>
        <taxon>Nicotianoideae</taxon>
        <taxon>Nicotianeae</taxon>
        <taxon>Nicotiana</taxon>
    </lineage>
</organism>
<dbReference type="OrthoDB" id="10270927at2759"/>
<dbReference type="RefSeq" id="XP_016469382.1">
    <property type="nucleotide sequence ID" value="XM_016613896.1"/>
</dbReference>
<accession>A0A1S3ZY93</accession>
<dbReference type="PaxDb" id="4097-A0A1S3ZY93"/>
<proteinExistence type="predicted"/>